<accession>A0AAV2IB02</accession>
<dbReference type="EMBL" id="CAXITT010000588">
    <property type="protein sequence ID" value="CAL1544005.1"/>
    <property type="molecule type" value="Genomic_DNA"/>
</dbReference>
<dbReference type="Gene3D" id="3.40.50.1820">
    <property type="entry name" value="alpha/beta hydrolase"/>
    <property type="match status" value="1"/>
</dbReference>
<sequence>QDDLIDATKPGDSCIQDKQFLLPEEKTSEDCLSLSVFVKDVNVKSQSPRKVLVYIHGGGFFFGSSFGYNPGTLVVDHDVIVVTIQYRLGALGFLTTKNGASLGNFGLWDQVLALRWVKSHIDAFGGDPKDITIAGESAGGASVSLLTLSPVTKGLFSKAYSASGVATTLFTQYKNSETFVLSLARSLNCWDKDASINDASSGFEIIQCLRSRPASDFSSIQFFEGSRPIYVPWADGEFFTASPSALIHDRQYLEGIGFYDRRYLFSVNNFEQSVLAPFLFMTRDFIYSNSSDVPEDLVKNILGWYQARESSPSDVIRLVLDLTFVVPTLDILNAIGRGGRTESWLLYFNHYPRYLSGDGKGMMHALDLSYWFDVEMDVVRRLLAPQASGDFGDEDVTLKKIFSSIVASFVKNG</sequence>
<dbReference type="PANTHER" id="PTHR11559">
    <property type="entry name" value="CARBOXYLESTERASE"/>
    <property type="match status" value="1"/>
</dbReference>
<dbReference type="InterPro" id="IPR029058">
    <property type="entry name" value="AB_hydrolase_fold"/>
</dbReference>
<dbReference type="Proteomes" id="UP001497497">
    <property type="component" value="Unassembled WGS sequence"/>
</dbReference>
<dbReference type="AlphaFoldDB" id="A0AAV2IB02"/>
<dbReference type="GO" id="GO:0016787">
    <property type="term" value="F:hydrolase activity"/>
    <property type="evidence" value="ECO:0007669"/>
    <property type="project" value="UniProtKB-KW"/>
</dbReference>
<keyword evidence="2 3" id="KW-0378">Hydrolase</keyword>
<evidence type="ECO:0000256" key="2">
    <source>
        <dbReference type="ARBA" id="ARBA00022801"/>
    </source>
</evidence>
<comment type="similarity">
    <text evidence="1 3">Belongs to the type-B carboxylesterase/lipase family.</text>
</comment>
<name>A0AAV2IB02_LYMST</name>
<reference evidence="5 6" key="1">
    <citation type="submission" date="2024-04" db="EMBL/GenBank/DDBJ databases">
        <authorList>
            <consortium name="Genoscope - CEA"/>
            <person name="William W."/>
        </authorList>
    </citation>
    <scope>NUCLEOTIDE SEQUENCE [LARGE SCALE GENOMIC DNA]</scope>
</reference>
<dbReference type="EC" id="3.1.1.-" evidence="3"/>
<evidence type="ECO:0000313" key="5">
    <source>
        <dbReference type="EMBL" id="CAL1544005.1"/>
    </source>
</evidence>
<dbReference type="InterPro" id="IPR019826">
    <property type="entry name" value="Carboxylesterase_B_AS"/>
</dbReference>
<evidence type="ECO:0000256" key="3">
    <source>
        <dbReference type="RuleBase" id="RU361235"/>
    </source>
</evidence>
<proteinExistence type="inferred from homology"/>
<feature type="non-terminal residue" evidence="5">
    <location>
        <position position="1"/>
    </location>
</feature>
<protein>
    <recommendedName>
        <fullName evidence="3">Carboxylic ester hydrolase</fullName>
        <ecNumber evidence="3">3.1.1.-</ecNumber>
    </recommendedName>
</protein>
<dbReference type="InterPro" id="IPR050309">
    <property type="entry name" value="Type-B_Carboxylest/Lipase"/>
</dbReference>
<dbReference type="SUPFAM" id="SSF53474">
    <property type="entry name" value="alpha/beta-Hydrolases"/>
    <property type="match status" value="1"/>
</dbReference>
<dbReference type="PROSITE" id="PS00122">
    <property type="entry name" value="CARBOXYLESTERASE_B_1"/>
    <property type="match status" value="1"/>
</dbReference>
<dbReference type="InterPro" id="IPR002018">
    <property type="entry name" value="CarbesteraseB"/>
</dbReference>
<keyword evidence="6" id="KW-1185">Reference proteome</keyword>
<feature type="domain" description="Carboxylesterase type B" evidence="4">
    <location>
        <begin position="3"/>
        <end position="413"/>
    </location>
</feature>
<dbReference type="Pfam" id="PF00135">
    <property type="entry name" value="COesterase"/>
    <property type="match status" value="1"/>
</dbReference>
<evidence type="ECO:0000256" key="1">
    <source>
        <dbReference type="ARBA" id="ARBA00005964"/>
    </source>
</evidence>
<evidence type="ECO:0000259" key="4">
    <source>
        <dbReference type="Pfam" id="PF00135"/>
    </source>
</evidence>
<gene>
    <name evidence="5" type="ORF">GSLYS_00017518001</name>
</gene>
<evidence type="ECO:0000313" key="6">
    <source>
        <dbReference type="Proteomes" id="UP001497497"/>
    </source>
</evidence>
<organism evidence="5 6">
    <name type="scientific">Lymnaea stagnalis</name>
    <name type="common">Great pond snail</name>
    <name type="synonym">Helix stagnalis</name>
    <dbReference type="NCBI Taxonomy" id="6523"/>
    <lineage>
        <taxon>Eukaryota</taxon>
        <taxon>Metazoa</taxon>
        <taxon>Spiralia</taxon>
        <taxon>Lophotrochozoa</taxon>
        <taxon>Mollusca</taxon>
        <taxon>Gastropoda</taxon>
        <taxon>Heterobranchia</taxon>
        <taxon>Euthyneura</taxon>
        <taxon>Panpulmonata</taxon>
        <taxon>Hygrophila</taxon>
        <taxon>Lymnaeoidea</taxon>
        <taxon>Lymnaeidae</taxon>
        <taxon>Lymnaea</taxon>
    </lineage>
</organism>
<comment type="caution">
    <text evidence="5">The sequence shown here is derived from an EMBL/GenBank/DDBJ whole genome shotgun (WGS) entry which is preliminary data.</text>
</comment>